<reference evidence="1" key="2">
    <citation type="submission" date="2022-06" db="UniProtKB">
        <authorList>
            <consortium name="EnsemblMetazoa"/>
        </authorList>
    </citation>
    <scope>IDENTIFICATION</scope>
    <source>
        <strain evidence="1">PS312</strain>
    </source>
</reference>
<gene>
    <name evidence="1" type="primary">WBGene00098284</name>
</gene>
<proteinExistence type="predicted"/>
<sequence>MFIDIQDLSDFSINTLLLIRATVLVNRGMSHSFLLLLIVFSPSLHGYAAIDVRNQRLSVRDWVTYTMALLLLVIIAVAVVVCYTLALTVTVVVRDSQVKEEASDHESKKDCKRKDFEVVVQSYPADVGTAMPPTTTLLFLLIPSLLGQPIETTTTTSNRTPRLPFHISHLEYTVDKILAASMCIAFMVGAAILLSRWMIRCCAATCASPETEENEKETDAPRLYCGDYWEEDESSISPIGHQNISPCPT</sequence>
<dbReference type="AlphaFoldDB" id="A0A2A6C6R7"/>
<accession>A0A8R1YBQ2</accession>
<organism evidence="1 2">
    <name type="scientific">Pristionchus pacificus</name>
    <name type="common">Parasitic nematode worm</name>
    <dbReference type="NCBI Taxonomy" id="54126"/>
    <lineage>
        <taxon>Eukaryota</taxon>
        <taxon>Metazoa</taxon>
        <taxon>Ecdysozoa</taxon>
        <taxon>Nematoda</taxon>
        <taxon>Chromadorea</taxon>
        <taxon>Rhabditida</taxon>
        <taxon>Rhabditina</taxon>
        <taxon>Diplogasteromorpha</taxon>
        <taxon>Diplogasteroidea</taxon>
        <taxon>Neodiplogasteridae</taxon>
        <taxon>Pristionchus</taxon>
    </lineage>
</organism>
<reference evidence="2" key="1">
    <citation type="journal article" date="2008" name="Nat. Genet.">
        <title>The Pristionchus pacificus genome provides a unique perspective on nematode lifestyle and parasitism.</title>
        <authorList>
            <person name="Dieterich C."/>
            <person name="Clifton S.W."/>
            <person name="Schuster L.N."/>
            <person name="Chinwalla A."/>
            <person name="Delehaunty K."/>
            <person name="Dinkelacker I."/>
            <person name="Fulton L."/>
            <person name="Fulton R."/>
            <person name="Godfrey J."/>
            <person name="Minx P."/>
            <person name="Mitreva M."/>
            <person name="Roeseler W."/>
            <person name="Tian H."/>
            <person name="Witte H."/>
            <person name="Yang S.P."/>
            <person name="Wilson R.K."/>
            <person name="Sommer R.J."/>
        </authorList>
    </citation>
    <scope>NUCLEOTIDE SEQUENCE [LARGE SCALE GENOMIC DNA]</scope>
    <source>
        <strain evidence="2">PS312</strain>
    </source>
</reference>
<evidence type="ECO:0000313" key="1">
    <source>
        <dbReference type="EnsemblMetazoa" id="PPA08730.1"/>
    </source>
</evidence>
<protein>
    <submittedName>
        <fullName evidence="1">Uncharacterized protein</fullName>
    </submittedName>
</protein>
<keyword evidence="2" id="KW-1185">Reference proteome</keyword>
<evidence type="ECO:0000313" key="2">
    <source>
        <dbReference type="Proteomes" id="UP000005239"/>
    </source>
</evidence>
<accession>A0A2A6C6R7</accession>
<name>A0A2A6C6R7_PRIPA</name>
<dbReference type="Proteomes" id="UP000005239">
    <property type="component" value="Unassembled WGS sequence"/>
</dbReference>
<dbReference type="EnsemblMetazoa" id="PPA08730.1">
    <property type="protein sequence ID" value="PPA08730.1"/>
    <property type="gene ID" value="WBGene00098284"/>
</dbReference>